<dbReference type="InterPro" id="IPR036390">
    <property type="entry name" value="WH_DNA-bd_sf"/>
</dbReference>
<dbReference type="CDD" id="cd07377">
    <property type="entry name" value="WHTH_GntR"/>
    <property type="match status" value="1"/>
</dbReference>
<evidence type="ECO:0000313" key="8">
    <source>
        <dbReference type="Proteomes" id="UP000249547"/>
    </source>
</evidence>
<dbReference type="Pfam" id="PF00392">
    <property type="entry name" value="GntR"/>
    <property type="match status" value="1"/>
</dbReference>
<evidence type="ECO:0000259" key="6">
    <source>
        <dbReference type="PROSITE" id="PS50949"/>
    </source>
</evidence>
<evidence type="ECO:0000256" key="4">
    <source>
        <dbReference type="ARBA" id="ARBA00023125"/>
    </source>
</evidence>
<keyword evidence="5" id="KW-0804">Transcription</keyword>
<dbReference type="AlphaFoldDB" id="A0A327QZ91"/>
<keyword evidence="3" id="KW-0805">Transcription regulation</keyword>
<sequence>MFRYKFCPNWVTNVPLYWYLQKSHYVKLCGAIIIMPKTTPDIALTFIKLRSSLSKPLYMQLYEQLRDGVLNGMLKLGDRLPASRALAKDLQVSRNTVNLAYEQLCLEGYFNSKTGAGTYVCEQGDELVPKKNRDTLTTPTVTKQFQPKINVRPWEKYIEFDTDYEPFQPFRIALPSLEYFPFDTWSRLTSNVYKEIHRYHLGYDSGQGYEPLRAAIASHLRINRSIQCDASQVVIVNGSRQGLHLCMELFMQPGMECWMEDPGYSSVKAAMLRFGGKICPVPISENGLDIQYAVEHYPEAKLAYVTPSHQFPLGITMPLLERMKLLRHAEKKGMLIIEDDYDSEFRYNGRPFPALKGLDTQGHVVYIGTFSKVLFPALRIGYVVMPHKEMAHELTKIKAVTDRQSPVIEQAVLAAFIEQGHFARHLRKMRILYKKHQDELIDLFTKHLGDRVEIHANDAGMHFVLRIVQKKDLQKIKKHLHGSGVMLRPLDDFALMHKDEHAFLIGFTGLTSKVMEKAVLKIKDVLL</sequence>
<dbReference type="PANTHER" id="PTHR46577">
    <property type="entry name" value="HTH-TYPE TRANSCRIPTIONAL REGULATORY PROTEIN GABR"/>
    <property type="match status" value="1"/>
</dbReference>
<dbReference type="InterPro" id="IPR004839">
    <property type="entry name" value="Aminotransferase_I/II_large"/>
</dbReference>
<dbReference type="PROSITE" id="PS50949">
    <property type="entry name" value="HTH_GNTR"/>
    <property type="match status" value="1"/>
</dbReference>
<dbReference type="Gene3D" id="3.40.640.10">
    <property type="entry name" value="Type I PLP-dependent aspartate aminotransferase-like (Major domain)"/>
    <property type="match status" value="1"/>
</dbReference>
<feature type="domain" description="HTH gntR-type" evidence="6">
    <location>
        <begin position="55"/>
        <end position="123"/>
    </location>
</feature>
<evidence type="ECO:0000256" key="5">
    <source>
        <dbReference type="ARBA" id="ARBA00023163"/>
    </source>
</evidence>
<dbReference type="PANTHER" id="PTHR46577:SF1">
    <property type="entry name" value="HTH-TYPE TRANSCRIPTIONAL REGULATORY PROTEIN GABR"/>
    <property type="match status" value="1"/>
</dbReference>
<dbReference type="InterPro" id="IPR015424">
    <property type="entry name" value="PyrdxlP-dep_Trfase"/>
</dbReference>
<comment type="similarity">
    <text evidence="1">In the C-terminal section; belongs to the class-I pyridoxal-phosphate-dependent aminotransferase family.</text>
</comment>
<dbReference type="GO" id="GO:0008483">
    <property type="term" value="F:transaminase activity"/>
    <property type="evidence" value="ECO:0007669"/>
    <property type="project" value="UniProtKB-KW"/>
</dbReference>
<dbReference type="Gene3D" id="1.10.10.10">
    <property type="entry name" value="Winged helix-like DNA-binding domain superfamily/Winged helix DNA-binding domain"/>
    <property type="match status" value="1"/>
</dbReference>
<protein>
    <submittedName>
        <fullName evidence="7">GntR family transcriptional regulator/MocR family aminotransferase</fullName>
    </submittedName>
</protein>
<dbReference type="SMART" id="SM00345">
    <property type="entry name" value="HTH_GNTR"/>
    <property type="match status" value="1"/>
</dbReference>
<dbReference type="EMBL" id="QLLL01000002">
    <property type="protein sequence ID" value="RAJ08753.1"/>
    <property type="molecule type" value="Genomic_DNA"/>
</dbReference>
<accession>A0A327QZ91</accession>
<dbReference type="SUPFAM" id="SSF53383">
    <property type="entry name" value="PLP-dependent transferases"/>
    <property type="match status" value="1"/>
</dbReference>
<keyword evidence="7" id="KW-0032">Aminotransferase</keyword>
<dbReference type="SUPFAM" id="SSF46785">
    <property type="entry name" value="Winged helix' DNA-binding domain"/>
    <property type="match status" value="1"/>
</dbReference>
<evidence type="ECO:0000256" key="1">
    <source>
        <dbReference type="ARBA" id="ARBA00005384"/>
    </source>
</evidence>
<evidence type="ECO:0000313" key="7">
    <source>
        <dbReference type="EMBL" id="RAJ08753.1"/>
    </source>
</evidence>
<gene>
    <name evidence="7" type="ORF">LX64_01407</name>
</gene>
<organism evidence="7 8">
    <name type="scientific">Chitinophaga skermanii</name>
    <dbReference type="NCBI Taxonomy" id="331697"/>
    <lineage>
        <taxon>Bacteria</taxon>
        <taxon>Pseudomonadati</taxon>
        <taxon>Bacteroidota</taxon>
        <taxon>Chitinophagia</taxon>
        <taxon>Chitinophagales</taxon>
        <taxon>Chitinophagaceae</taxon>
        <taxon>Chitinophaga</taxon>
    </lineage>
</organism>
<dbReference type="InterPro" id="IPR015421">
    <property type="entry name" value="PyrdxlP-dep_Trfase_major"/>
</dbReference>
<dbReference type="Pfam" id="PF00155">
    <property type="entry name" value="Aminotran_1_2"/>
    <property type="match status" value="1"/>
</dbReference>
<reference evidence="7 8" key="1">
    <citation type="submission" date="2018-06" db="EMBL/GenBank/DDBJ databases">
        <title>Genomic Encyclopedia of Archaeal and Bacterial Type Strains, Phase II (KMG-II): from individual species to whole genera.</title>
        <authorList>
            <person name="Goeker M."/>
        </authorList>
    </citation>
    <scope>NUCLEOTIDE SEQUENCE [LARGE SCALE GENOMIC DNA]</scope>
    <source>
        <strain evidence="7 8">DSM 23857</strain>
    </source>
</reference>
<dbReference type="GO" id="GO:0030170">
    <property type="term" value="F:pyridoxal phosphate binding"/>
    <property type="evidence" value="ECO:0007669"/>
    <property type="project" value="InterPro"/>
</dbReference>
<dbReference type="CDD" id="cd00609">
    <property type="entry name" value="AAT_like"/>
    <property type="match status" value="1"/>
</dbReference>
<dbReference type="GO" id="GO:0003700">
    <property type="term" value="F:DNA-binding transcription factor activity"/>
    <property type="evidence" value="ECO:0007669"/>
    <property type="project" value="InterPro"/>
</dbReference>
<dbReference type="InterPro" id="IPR000524">
    <property type="entry name" value="Tscrpt_reg_HTH_GntR"/>
</dbReference>
<dbReference type="GO" id="GO:0003677">
    <property type="term" value="F:DNA binding"/>
    <property type="evidence" value="ECO:0007669"/>
    <property type="project" value="UniProtKB-KW"/>
</dbReference>
<dbReference type="Proteomes" id="UP000249547">
    <property type="component" value="Unassembled WGS sequence"/>
</dbReference>
<dbReference type="InterPro" id="IPR036388">
    <property type="entry name" value="WH-like_DNA-bd_sf"/>
</dbReference>
<evidence type="ECO:0000256" key="2">
    <source>
        <dbReference type="ARBA" id="ARBA00022898"/>
    </source>
</evidence>
<keyword evidence="2" id="KW-0663">Pyridoxal phosphate</keyword>
<dbReference type="InterPro" id="IPR051446">
    <property type="entry name" value="HTH_trans_reg/aminotransferase"/>
</dbReference>
<evidence type="ECO:0000256" key="3">
    <source>
        <dbReference type="ARBA" id="ARBA00023015"/>
    </source>
</evidence>
<keyword evidence="7" id="KW-0808">Transferase</keyword>
<proteinExistence type="inferred from homology"/>
<keyword evidence="4" id="KW-0238">DNA-binding</keyword>
<name>A0A327QZ91_9BACT</name>
<comment type="caution">
    <text evidence="7">The sequence shown here is derived from an EMBL/GenBank/DDBJ whole genome shotgun (WGS) entry which is preliminary data.</text>
</comment>
<keyword evidence="8" id="KW-1185">Reference proteome</keyword>